<evidence type="ECO:0000256" key="4">
    <source>
        <dbReference type="ARBA" id="ARBA00023136"/>
    </source>
</evidence>
<dbReference type="InterPro" id="IPR001958">
    <property type="entry name" value="Tet-R_TetA/multi-R_MdtG-like"/>
</dbReference>
<dbReference type="GO" id="GO:0016020">
    <property type="term" value="C:membrane"/>
    <property type="evidence" value="ECO:0007669"/>
    <property type="project" value="UniProtKB-SubCell"/>
</dbReference>
<dbReference type="PRINTS" id="PR01035">
    <property type="entry name" value="TCRTETA"/>
</dbReference>
<feature type="transmembrane region" description="Helical" evidence="5">
    <location>
        <begin position="302"/>
        <end position="322"/>
    </location>
</feature>
<keyword evidence="2 5" id="KW-0812">Transmembrane</keyword>
<evidence type="ECO:0000259" key="6">
    <source>
        <dbReference type="PROSITE" id="PS50850"/>
    </source>
</evidence>
<dbReference type="AlphaFoldDB" id="A0A7W9F926"/>
<dbReference type="PANTHER" id="PTHR23546">
    <property type="entry name" value="TRANSPORT PROTEIN"/>
    <property type="match status" value="1"/>
</dbReference>
<accession>A0A7W9F926</accession>
<dbReference type="Pfam" id="PF07690">
    <property type="entry name" value="MFS_1"/>
    <property type="match status" value="1"/>
</dbReference>
<dbReference type="PROSITE" id="PS50850">
    <property type="entry name" value="MFS"/>
    <property type="match status" value="1"/>
</dbReference>
<evidence type="ECO:0000256" key="3">
    <source>
        <dbReference type="ARBA" id="ARBA00022989"/>
    </source>
</evidence>
<feature type="transmembrane region" description="Helical" evidence="5">
    <location>
        <begin position="37"/>
        <end position="56"/>
    </location>
</feature>
<evidence type="ECO:0000256" key="1">
    <source>
        <dbReference type="ARBA" id="ARBA00004141"/>
    </source>
</evidence>
<feature type="transmembrane region" description="Helical" evidence="5">
    <location>
        <begin position="245"/>
        <end position="265"/>
    </location>
</feature>
<gene>
    <name evidence="7" type="ORF">GGQ93_002309</name>
</gene>
<dbReference type="Gene3D" id="1.20.1250.20">
    <property type="entry name" value="MFS general substrate transporter like domains"/>
    <property type="match status" value="1"/>
</dbReference>
<dbReference type="InterPro" id="IPR011701">
    <property type="entry name" value="MFS"/>
</dbReference>
<dbReference type="EMBL" id="JACHOQ010000005">
    <property type="protein sequence ID" value="MBB5740590.1"/>
    <property type="molecule type" value="Genomic_DNA"/>
</dbReference>
<dbReference type="InterPro" id="IPR020846">
    <property type="entry name" value="MFS_dom"/>
</dbReference>
<organism evidence="7 8">
    <name type="scientific">Brevundimonas aurantiaca</name>
    <dbReference type="NCBI Taxonomy" id="74316"/>
    <lineage>
        <taxon>Bacteria</taxon>
        <taxon>Pseudomonadati</taxon>
        <taxon>Pseudomonadota</taxon>
        <taxon>Alphaproteobacteria</taxon>
        <taxon>Caulobacterales</taxon>
        <taxon>Caulobacteraceae</taxon>
        <taxon>Brevundimonas</taxon>
    </lineage>
</organism>
<dbReference type="PANTHER" id="PTHR23546:SF1">
    <property type="entry name" value="MEMBRANE PROTEIN"/>
    <property type="match status" value="1"/>
</dbReference>
<comment type="subcellular location">
    <subcellularLocation>
        <location evidence="1">Membrane</location>
        <topology evidence="1">Multi-pass membrane protein</topology>
    </subcellularLocation>
</comment>
<feature type="transmembrane region" description="Helical" evidence="5">
    <location>
        <begin position="277"/>
        <end position="296"/>
    </location>
</feature>
<feature type="transmembrane region" description="Helical" evidence="5">
    <location>
        <begin position="334"/>
        <end position="358"/>
    </location>
</feature>
<proteinExistence type="predicted"/>
<dbReference type="InterPro" id="IPR036259">
    <property type="entry name" value="MFS_trans_sf"/>
</dbReference>
<keyword evidence="4 5" id="KW-0472">Membrane</keyword>
<feature type="transmembrane region" description="Helical" evidence="5">
    <location>
        <begin position="139"/>
        <end position="160"/>
    </location>
</feature>
<reference evidence="7 8" key="1">
    <citation type="submission" date="2020-08" db="EMBL/GenBank/DDBJ databases">
        <title>Genomic Encyclopedia of Type Strains, Phase IV (KMG-IV): sequencing the most valuable type-strain genomes for metagenomic binning, comparative biology and taxonomic classification.</title>
        <authorList>
            <person name="Goeker M."/>
        </authorList>
    </citation>
    <scope>NUCLEOTIDE SEQUENCE [LARGE SCALE GENOMIC DNA]</scope>
    <source>
        <strain evidence="7 8">DSM 4731</strain>
    </source>
</reference>
<feature type="domain" description="Major facilitator superfamily (MFS) profile" evidence="6">
    <location>
        <begin position="2"/>
        <end position="388"/>
    </location>
</feature>
<sequence length="401" mass="41643">MDRVAIFFSVFASTLGMMIIMPILGPLTRELGLTESQTGWMVSIASVVMAATGAWWGAKSDHWGRKTVILTGFAGLFVAYVLYTMAIDQGLKGLLTGLPLLAALFAGRALVGAFLAAVPASAQAYMADVTTSETRSAGMALIGAASGLGMIVGPAIGGVLALKGLIWPMVLATLLPVAAFIMVLIVVPRTAPRERATTRRLSPFAPQVRGWLAIGLLIMLTIVTLQVSGGFYFQDRLGLDNVATARFVALCLTLVGVFLVVTQTLQMRLLKWAPRRLVRAGTPFLIVSLLLLLATASEPTYAIAYALFGVGAGLAMPGYMSGISLGAAEDRQGAAAGLAALMQGVAAIIAPLGSTILYERSPVLPFLVITGLCAAAVVLGLFIGLPGVETPGSVAPITPEA</sequence>
<evidence type="ECO:0000256" key="5">
    <source>
        <dbReference type="SAM" id="Phobius"/>
    </source>
</evidence>
<feature type="transmembrane region" description="Helical" evidence="5">
    <location>
        <begin position="208"/>
        <end position="233"/>
    </location>
</feature>
<feature type="transmembrane region" description="Helical" evidence="5">
    <location>
        <begin position="166"/>
        <end position="187"/>
    </location>
</feature>
<dbReference type="SUPFAM" id="SSF103473">
    <property type="entry name" value="MFS general substrate transporter"/>
    <property type="match status" value="1"/>
</dbReference>
<protein>
    <submittedName>
        <fullName evidence="7">MFS family permease</fullName>
    </submittedName>
</protein>
<dbReference type="RefSeq" id="WP_183217122.1">
    <property type="nucleotide sequence ID" value="NZ_CAJFZW010000012.1"/>
</dbReference>
<keyword evidence="8" id="KW-1185">Reference proteome</keyword>
<evidence type="ECO:0000313" key="8">
    <source>
        <dbReference type="Proteomes" id="UP000527324"/>
    </source>
</evidence>
<feature type="transmembrane region" description="Helical" evidence="5">
    <location>
        <begin position="364"/>
        <end position="385"/>
    </location>
</feature>
<evidence type="ECO:0000313" key="7">
    <source>
        <dbReference type="EMBL" id="MBB5740590.1"/>
    </source>
</evidence>
<keyword evidence="3 5" id="KW-1133">Transmembrane helix</keyword>
<feature type="transmembrane region" description="Helical" evidence="5">
    <location>
        <begin position="5"/>
        <end position="25"/>
    </location>
</feature>
<dbReference type="GO" id="GO:0022857">
    <property type="term" value="F:transmembrane transporter activity"/>
    <property type="evidence" value="ECO:0007669"/>
    <property type="project" value="InterPro"/>
</dbReference>
<dbReference type="Proteomes" id="UP000527324">
    <property type="component" value="Unassembled WGS sequence"/>
</dbReference>
<name>A0A7W9F926_9CAUL</name>
<feature type="transmembrane region" description="Helical" evidence="5">
    <location>
        <begin position="68"/>
        <end position="86"/>
    </location>
</feature>
<feature type="transmembrane region" description="Helical" evidence="5">
    <location>
        <begin position="98"/>
        <end position="118"/>
    </location>
</feature>
<comment type="caution">
    <text evidence="7">The sequence shown here is derived from an EMBL/GenBank/DDBJ whole genome shotgun (WGS) entry which is preliminary data.</text>
</comment>
<evidence type="ECO:0000256" key="2">
    <source>
        <dbReference type="ARBA" id="ARBA00022692"/>
    </source>
</evidence>